<proteinExistence type="predicted"/>
<name>A0ABV4BGV3_9GAMM</name>
<keyword evidence="2" id="KW-1185">Reference proteome</keyword>
<dbReference type="Proteomes" id="UP001564408">
    <property type="component" value="Unassembled WGS sequence"/>
</dbReference>
<protein>
    <submittedName>
        <fullName evidence="1">Uncharacterized protein</fullName>
    </submittedName>
</protein>
<accession>A0ABV4BGV3</accession>
<dbReference type="EMBL" id="JBDKXB010000027">
    <property type="protein sequence ID" value="MEY6433754.1"/>
    <property type="molecule type" value="Genomic_DNA"/>
</dbReference>
<dbReference type="RefSeq" id="WP_369668141.1">
    <property type="nucleotide sequence ID" value="NZ_JBDKXB010000027.1"/>
</dbReference>
<gene>
    <name evidence="1" type="ORF">ABC977_15220</name>
</gene>
<evidence type="ECO:0000313" key="2">
    <source>
        <dbReference type="Proteomes" id="UP001564408"/>
    </source>
</evidence>
<evidence type="ECO:0000313" key="1">
    <source>
        <dbReference type="EMBL" id="MEY6433754.1"/>
    </source>
</evidence>
<reference evidence="1 2" key="1">
    <citation type="submission" date="2024-05" db="EMBL/GenBank/DDBJ databases">
        <title>Genome Sequence and Characterization of the New Strain Purple Sulfur Bacterium of Genus Thioalkalicoccus.</title>
        <authorList>
            <person name="Bryantseva I.A."/>
            <person name="Kyndt J.A."/>
            <person name="Imhoff J.F."/>
        </authorList>
    </citation>
    <scope>NUCLEOTIDE SEQUENCE [LARGE SCALE GENOMIC DNA]</scope>
    <source>
        <strain evidence="1 2">Um2</strain>
    </source>
</reference>
<organism evidence="1 2">
    <name type="scientific">Thioalkalicoccus limnaeus</name>
    <dbReference type="NCBI Taxonomy" id="120681"/>
    <lineage>
        <taxon>Bacteria</taxon>
        <taxon>Pseudomonadati</taxon>
        <taxon>Pseudomonadota</taxon>
        <taxon>Gammaproteobacteria</taxon>
        <taxon>Chromatiales</taxon>
        <taxon>Chromatiaceae</taxon>
        <taxon>Thioalkalicoccus</taxon>
    </lineage>
</organism>
<comment type="caution">
    <text evidence="1">The sequence shown here is derived from an EMBL/GenBank/DDBJ whole genome shotgun (WGS) entry which is preliminary data.</text>
</comment>
<sequence length="118" mass="12541">MDRQTLVAENALITCPHLTGRVALVTSQDLVRSKGLRLLVRAGPEGRPIAGCSHFNPVQGIKPCTLTLAVTSGYSDLVRIQGRPVCLASLTGYTDGTPPGTHRYGVRQPGQHLVAASR</sequence>